<dbReference type="InterPro" id="IPR036291">
    <property type="entry name" value="NAD(P)-bd_dom_sf"/>
</dbReference>
<sequence length="263" mass="27758">MKIVVIGGTGLIGAKAVALLRAKGHEALAASPSTGVNAITGAGLDDALRGAHVVIDVTNPPTYEGEAVTCFFRDATRNLLEAERKAGVQHHVALSIVGVDRMEGNAYFAAKCVQERLIAASPVPHSIVRATQFMEFLSTIAELSTADGTVRLSPHQFQPIAADDVAAIIGEISLGVPLDGIVDIAGPERGAMHAFIGTYLRATRDVRRVIADDKATYFGGSMAEDSLVPTGEMRQGRTSLGDWLDRMRLTNSATARCATAFTT</sequence>
<evidence type="ECO:0000259" key="2">
    <source>
        <dbReference type="Pfam" id="PF13460"/>
    </source>
</evidence>
<reference evidence="3" key="1">
    <citation type="submission" date="2010-09" db="EMBL/GenBank/DDBJ databases">
        <title>Complete sequence of chromosome1 of Burkholderia sp. CCGE1003.</title>
        <authorList>
            <consortium name="US DOE Joint Genome Institute"/>
            <person name="Lucas S."/>
            <person name="Copeland A."/>
            <person name="Lapidus A."/>
            <person name="Cheng J.-F."/>
            <person name="Bruce D."/>
            <person name="Goodwin L."/>
            <person name="Pitluck S."/>
            <person name="Daligault H."/>
            <person name="Davenport K."/>
            <person name="Detter J.C."/>
            <person name="Han C."/>
            <person name="Tapia R."/>
            <person name="Land M."/>
            <person name="Hauser L."/>
            <person name="Jeffries C."/>
            <person name="Kyrpides N."/>
            <person name="Ivanova N."/>
            <person name="Ovchinnikova G."/>
            <person name="Martinez-Romero E."/>
            <person name="Rogel M.A."/>
            <person name="Auchtung J."/>
            <person name="Tiedje J.M."/>
            <person name="Woyke T."/>
        </authorList>
    </citation>
    <scope>NUCLEOTIDE SEQUENCE</scope>
    <source>
        <strain evidence="3">CCGE1003</strain>
    </source>
</reference>
<dbReference type="STRING" id="640512.BC1003_0708"/>
<dbReference type="InterPro" id="IPR016040">
    <property type="entry name" value="NAD(P)-bd_dom"/>
</dbReference>
<dbReference type="HOGENOM" id="CLU_007383_5_2_4"/>
<dbReference type="AlphaFoldDB" id="E1T9Q5"/>
<feature type="domain" description="NAD(P)-binding" evidence="2">
    <location>
        <begin position="7"/>
        <end position="169"/>
    </location>
</feature>
<dbReference type="OrthoDB" id="9771302at2"/>
<evidence type="ECO:0000313" key="3">
    <source>
        <dbReference type="EMBL" id="ADN56701.1"/>
    </source>
</evidence>
<organism evidence="3">
    <name type="scientific">Burkholderia sp. (strain CCGE1003)</name>
    <dbReference type="NCBI Taxonomy" id="640512"/>
    <lineage>
        <taxon>Bacteria</taxon>
        <taxon>Pseudomonadati</taxon>
        <taxon>Pseudomonadota</taxon>
        <taxon>Betaproteobacteria</taxon>
        <taxon>Burkholderiales</taxon>
        <taxon>Burkholderiaceae</taxon>
        <taxon>Burkholderia</taxon>
    </lineage>
</organism>
<dbReference type="InterPro" id="IPR051164">
    <property type="entry name" value="NmrA-like_oxidored"/>
</dbReference>
<keyword evidence="1" id="KW-0521">NADP</keyword>
<accession>E1T9Q5</accession>
<dbReference type="EMBL" id="CP002217">
    <property type="protein sequence ID" value="ADN56701.1"/>
    <property type="molecule type" value="Genomic_DNA"/>
</dbReference>
<dbReference type="SUPFAM" id="SSF51735">
    <property type="entry name" value="NAD(P)-binding Rossmann-fold domains"/>
    <property type="match status" value="1"/>
</dbReference>
<dbReference type="PANTHER" id="PTHR42748:SF3">
    <property type="entry name" value="BLL4366 PROTEIN"/>
    <property type="match status" value="1"/>
</dbReference>
<dbReference type="KEGG" id="bgf:BC1003_0708"/>
<dbReference type="PANTHER" id="PTHR42748">
    <property type="entry name" value="NITROGEN METABOLITE REPRESSION PROTEIN NMRA FAMILY MEMBER"/>
    <property type="match status" value="1"/>
</dbReference>
<proteinExistence type="predicted"/>
<dbReference type="Gene3D" id="3.40.50.720">
    <property type="entry name" value="NAD(P)-binding Rossmann-like Domain"/>
    <property type="match status" value="1"/>
</dbReference>
<protein>
    <submittedName>
        <fullName evidence="3">NmrA family protein</fullName>
    </submittedName>
</protein>
<name>E1T9Q5_BURSG</name>
<dbReference type="Pfam" id="PF13460">
    <property type="entry name" value="NAD_binding_10"/>
    <property type="match status" value="1"/>
</dbReference>
<gene>
    <name evidence="3" type="ordered locus">BC1003_0708</name>
</gene>
<dbReference type="eggNOG" id="COG0702">
    <property type="taxonomic scope" value="Bacteria"/>
</dbReference>
<evidence type="ECO:0000256" key="1">
    <source>
        <dbReference type="ARBA" id="ARBA00022857"/>
    </source>
</evidence>